<evidence type="ECO:0000256" key="1">
    <source>
        <dbReference type="ARBA" id="ARBA00023186"/>
    </source>
</evidence>
<gene>
    <name evidence="3" type="ORF">BJI69_06140</name>
</gene>
<organism evidence="3 4">
    <name type="scientific">Luteibacter rhizovicinus DSM 16549</name>
    <dbReference type="NCBI Taxonomy" id="1440763"/>
    <lineage>
        <taxon>Bacteria</taxon>
        <taxon>Pseudomonadati</taxon>
        <taxon>Pseudomonadota</taxon>
        <taxon>Gammaproteobacteria</taxon>
        <taxon>Lysobacterales</taxon>
        <taxon>Rhodanobacteraceae</taxon>
        <taxon>Luteibacter</taxon>
    </lineage>
</organism>
<keyword evidence="1" id="KW-0143">Chaperone</keyword>
<dbReference type="InterPro" id="IPR001623">
    <property type="entry name" value="DnaJ_domain"/>
</dbReference>
<evidence type="ECO:0000313" key="4">
    <source>
        <dbReference type="Proteomes" id="UP000182987"/>
    </source>
</evidence>
<dbReference type="OrthoDB" id="114754at2"/>
<name>A0A1L3ER39_9GAMM</name>
<sequence length="363" mass="41604">MAKKILSAIGTTENGIAPLPSKGQASFSALIGHIEKRRAALAEWETFDADFRRKYNDEFVLLWQGYDAVRIRLIHRLDQSHDTRGLTKGERQTIAELISQFAADVLASVAEPDIAEIHRRYNGSAGETQVAHAVEARDEVPVASTIEVPDEAEPGSPDDVLRHIQEQLDQEEARERLRREAREAHHAKRKKTPKRTATEERARLEQAEIHLSIREVYRKLASALHPDRERDPVEQQRKAALMQRVNQAYANKSLLDLLELQLELEHIDQAALENIGEDRLRRWNVILKEQLHGLDQELAEIEMDYRRRFGMSPATAVSPKTVKRALTTNITHVRESIRAFEHDLRAFDDVERLKAWLKDMRAG</sequence>
<reference evidence="4" key="1">
    <citation type="submission" date="2016-09" db="EMBL/GenBank/DDBJ databases">
        <authorList>
            <person name="Lysoe E."/>
        </authorList>
    </citation>
    <scope>NUCLEOTIDE SEQUENCE [LARGE SCALE GENOMIC DNA]</scope>
    <source>
        <strain evidence="4">LJ96T</strain>
    </source>
</reference>
<dbReference type="Gene3D" id="1.10.287.110">
    <property type="entry name" value="DnaJ domain"/>
    <property type="match status" value="1"/>
</dbReference>
<evidence type="ECO:0008006" key="5">
    <source>
        <dbReference type="Google" id="ProtNLM"/>
    </source>
</evidence>
<dbReference type="STRING" id="1440763.BJI69_06140"/>
<evidence type="ECO:0000256" key="2">
    <source>
        <dbReference type="SAM" id="MobiDB-lite"/>
    </source>
</evidence>
<feature type="compositionally biased region" description="Basic and acidic residues" evidence="2">
    <location>
        <begin position="174"/>
        <end position="184"/>
    </location>
</feature>
<dbReference type="EMBL" id="CP017480">
    <property type="protein sequence ID" value="APG03531.1"/>
    <property type="molecule type" value="Genomic_DNA"/>
</dbReference>
<dbReference type="RefSeq" id="WP_046969024.1">
    <property type="nucleotide sequence ID" value="NZ_CP017480.1"/>
</dbReference>
<keyword evidence="4" id="KW-1185">Reference proteome</keyword>
<evidence type="ECO:0000313" key="3">
    <source>
        <dbReference type="EMBL" id="APG03531.1"/>
    </source>
</evidence>
<dbReference type="SUPFAM" id="SSF46565">
    <property type="entry name" value="Chaperone J-domain"/>
    <property type="match status" value="1"/>
</dbReference>
<feature type="region of interest" description="Disordered" evidence="2">
    <location>
        <begin position="174"/>
        <end position="200"/>
    </location>
</feature>
<protein>
    <recommendedName>
        <fullName evidence="5">Molecular chaperone DnaJ</fullName>
    </recommendedName>
</protein>
<proteinExistence type="predicted"/>
<dbReference type="InterPro" id="IPR036869">
    <property type="entry name" value="J_dom_sf"/>
</dbReference>
<dbReference type="CDD" id="cd06257">
    <property type="entry name" value="DnaJ"/>
    <property type="match status" value="1"/>
</dbReference>
<dbReference type="KEGG" id="lrz:BJI69_06140"/>
<dbReference type="AlphaFoldDB" id="A0A1L3ER39"/>
<accession>A0A1L3ER39</accession>
<feature type="compositionally biased region" description="Basic residues" evidence="2">
    <location>
        <begin position="185"/>
        <end position="194"/>
    </location>
</feature>
<dbReference type="Proteomes" id="UP000182987">
    <property type="component" value="Chromosome"/>
</dbReference>